<dbReference type="EMBL" id="JO843375">
    <property type="protein sequence ID" value="AEO34992.1"/>
    <property type="molecule type" value="mRNA"/>
</dbReference>
<organism evidence="1">
    <name type="scientific">Amblyomma maculatum</name>
    <name type="common">Gulf Coast tick</name>
    <dbReference type="NCBI Taxonomy" id="34609"/>
    <lineage>
        <taxon>Eukaryota</taxon>
        <taxon>Metazoa</taxon>
        <taxon>Ecdysozoa</taxon>
        <taxon>Arthropoda</taxon>
        <taxon>Chelicerata</taxon>
        <taxon>Arachnida</taxon>
        <taxon>Acari</taxon>
        <taxon>Parasitiformes</taxon>
        <taxon>Ixodida</taxon>
        <taxon>Ixodoidea</taxon>
        <taxon>Ixodidae</taxon>
        <taxon>Amblyomminae</taxon>
        <taxon>Amblyomma</taxon>
    </lineage>
</organism>
<accession>G3MNC4</accession>
<sequence>MNCAETMTEALSEMGDPDKLANSEGLVILKLDKPLPSAGRLVPRQLMVDANNTRLTTDREGFVACRSFLVKHTFSTVLFAGMPELRSVRSFLSAAKDVLYKTPTLITVHNRDRVADLAAWFPYVTTLVLFHDLKLQTEDAARLREMAQVSHLQKLCGTTPGVGADELFLCPLTLTTLLANCPGLSAVQAPMDEIVTLAEQFRLQSPVPPPLLGNCRELTLGCNVRRRNGNATMIGNVNSACMEKALEQYPDLEQLQVTTTSKKVLGRVPLFSHLTRLSLMFAAQGQLCPFDPHISRTLRALSLTHLSLKYFEGVCLSVISESCPNLESLSLSGCNIAEEKISAGTFPKLTSLCLGDSVSDDTFFTFLEVVADLTELYLDGEWVVSAYLGGPVNSPRPLHRRMQRLTLATELPLQKLYVVPEEVRAAIAAMPDLKRISTDSYDIRLCIENYFPHVTLAWTSCTTCAAEFPKVDGTQDEIWRIVYGSCKDESDD</sequence>
<protein>
    <recommendedName>
        <fullName evidence="2">F-box domain-containing protein</fullName>
    </recommendedName>
</protein>
<reference evidence="1" key="1">
    <citation type="journal article" date="2011" name="PLoS ONE">
        <title>A deep insight into the sialotranscriptome of the gulf coast tick, Amblyomma maculatum.</title>
        <authorList>
            <person name="Karim S."/>
            <person name="Singh P."/>
            <person name="Ribeiro J.M."/>
        </authorList>
    </citation>
    <scope>NUCLEOTIDE SEQUENCE</scope>
    <source>
        <tissue evidence="1">Salivary gland</tissue>
    </source>
</reference>
<name>G3MNC4_AMBMU</name>
<dbReference type="AlphaFoldDB" id="G3MNC4"/>
<evidence type="ECO:0008006" key="2">
    <source>
        <dbReference type="Google" id="ProtNLM"/>
    </source>
</evidence>
<proteinExistence type="evidence at transcript level"/>
<dbReference type="InterPro" id="IPR032675">
    <property type="entry name" value="LRR_dom_sf"/>
</dbReference>
<dbReference type="SUPFAM" id="SSF52047">
    <property type="entry name" value="RNI-like"/>
    <property type="match status" value="1"/>
</dbReference>
<dbReference type="Gene3D" id="3.80.10.10">
    <property type="entry name" value="Ribonuclease Inhibitor"/>
    <property type="match status" value="1"/>
</dbReference>
<evidence type="ECO:0000313" key="1">
    <source>
        <dbReference type="EMBL" id="AEO34992.1"/>
    </source>
</evidence>